<dbReference type="InterPro" id="IPR000639">
    <property type="entry name" value="Epox_hydrolase-like"/>
</dbReference>
<protein>
    <submittedName>
        <fullName evidence="2">Alpha/beta hydrolase</fullName>
    </submittedName>
</protein>
<dbReference type="RefSeq" id="WP_283075635.1">
    <property type="nucleotide sequence ID" value="NZ_CP121671.1"/>
</dbReference>
<keyword evidence="2" id="KW-0378">Hydrolase</keyword>
<dbReference type="PRINTS" id="PR00111">
    <property type="entry name" value="ABHYDROLASE"/>
</dbReference>
<evidence type="ECO:0000259" key="1">
    <source>
        <dbReference type="Pfam" id="PF00561"/>
    </source>
</evidence>
<dbReference type="Pfam" id="PF00561">
    <property type="entry name" value="Abhydrolase_1"/>
    <property type="match status" value="1"/>
</dbReference>
<dbReference type="PRINTS" id="PR00412">
    <property type="entry name" value="EPOXHYDRLASE"/>
</dbReference>
<dbReference type="SUPFAM" id="SSF53474">
    <property type="entry name" value="alpha/beta-Hydrolases"/>
    <property type="match status" value="1"/>
</dbReference>
<dbReference type="Proteomes" id="UP001221597">
    <property type="component" value="Chromosome"/>
</dbReference>
<evidence type="ECO:0000313" key="2">
    <source>
        <dbReference type="EMBL" id="WFT73627.1"/>
    </source>
</evidence>
<dbReference type="Gene3D" id="3.40.50.1820">
    <property type="entry name" value="alpha/beta hydrolase"/>
    <property type="match status" value="1"/>
</dbReference>
<dbReference type="PANTHER" id="PTHR43433:SF5">
    <property type="entry name" value="AB HYDROLASE-1 DOMAIN-CONTAINING PROTEIN"/>
    <property type="match status" value="1"/>
</dbReference>
<proteinExistence type="predicted"/>
<keyword evidence="3" id="KW-1185">Reference proteome</keyword>
<dbReference type="InterPro" id="IPR050471">
    <property type="entry name" value="AB_hydrolase"/>
</dbReference>
<gene>
    <name evidence="2" type="ORF">P9989_14770</name>
</gene>
<dbReference type="GO" id="GO:0016787">
    <property type="term" value="F:hydrolase activity"/>
    <property type="evidence" value="ECO:0007669"/>
    <property type="project" value="UniProtKB-KW"/>
</dbReference>
<name>A0ABY8IUZ7_9BACI</name>
<accession>A0ABY8IUZ7</accession>
<dbReference type="EMBL" id="CP121671">
    <property type="protein sequence ID" value="WFT73627.1"/>
    <property type="molecule type" value="Genomic_DNA"/>
</dbReference>
<reference evidence="2 3" key="1">
    <citation type="submission" date="2023-04" db="EMBL/GenBank/DDBJ databases">
        <title>Genome sequence of Halobacillus naozhouensis KACC 21980.</title>
        <authorList>
            <person name="Kim S."/>
            <person name="Heo J."/>
            <person name="Kwon S.-W."/>
        </authorList>
    </citation>
    <scope>NUCLEOTIDE SEQUENCE [LARGE SCALE GENOMIC DNA]</scope>
    <source>
        <strain evidence="2 3">KCTC 13234</strain>
    </source>
</reference>
<organism evidence="2 3">
    <name type="scientific">Halobacillus naozhouensis</name>
    <dbReference type="NCBI Taxonomy" id="554880"/>
    <lineage>
        <taxon>Bacteria</taxon>
        <taxon>Bacillati</taxon>
        <taxon>Bacillota</taxon>
        <taxon>Bacilli</taxon>
        <taxon>Bacillales</taxon>
        <taxon>Bacillaceae</taxon>
        <taxon>Halobacillus</taxon>
    </lineage>
</organism>
<dbReference type="InterPro" id="IPR029058">
    <property type="entry name" value="AB_hydrolase_fold"/>
</dbReference>
<sequence>MPKIQVRDIQMYYEEKGEGPVLVMIMGLGANLDWWGDDFRNDLSREFRTIAFDNRGSGRTDRPTTGYTIANFARDTIELMNKLDIKKAHIMGFSMGGMVAQEIALHYPERVDKLVLGCTNCGGDQQVPADEDVRAWLQKENSGTQGKVKDHLVHILFPHKFASTHKEFIKEVLKWAGKAPIDAMSFQRQLRMIFQWDGNYDRLTGLTVPVLVMHGQEDAIIPAENANILNKMIPESELRLFEGGGHGFNTQFPHKVSTEVLSFLNHNH</sequence>
<feature type="domain" description="AB hydrolase-1" evidence="1">
    <location>
        <begin position="20"/>
        <end position="247"/>
    </location>
</feature>
<dbReference type="PANTHER" id="PTHR43433">
    <property type="entry name" value="HYDROLASE, ALPHA/BETA FOLD FAMILY PROTEIN"/>
    <property type="match status" value="1"/>
</dbReference>
<evidence type="ECO:0000313" key="3">
    <source>
        <dbReference type="Proteomes" id="UP001221597"/>
    </source>
</evidence>
<dbReference type="InterPro" id="IPR000073">
    <property type="entry name" value="AB_hydrolase_1"/>
</dbReference>